<dbReference type="EMBL" id="MU004293">
    <property type="protein sequence ID" value="KAF2661515.1"/>
    <property type="molecule type" value="Genomic_DNA"/>
</dbReference>
<evidence type="ECO:0000313" key="7">
    <source>
        <dbReference type="Proteomes" id="UP000799324"/>
    </source>
</evidence>
<protein>
    <recommendedName>
        <fullName evidence="5">Zn(2)-C6 fungal-type domain-containing protein</fullName>
    </recommendedName>
</protein>
<reference evidence="6" key="1">
    <citation type="journal article" date="2020" name="Stud. Mycol.">
        <title>101 Dothideomycetes genomes: a test case for predicting lifestyles and emergence of pathogens.</title>
        <authorList>
            <person name="Haridas S."/>
            <person name="Albert R."/>
            <person name="Binder M."/>
            <person name="Bloem J."/>
            <person name="Labutti K."/>
            <person name="Salamov A."/>
            <person name="Andreopoulos B."/>
            <person name="Baker S."/>
            <person name="Barry K."/>
            <person name="Bills G."/>
            <person name="Bluhm B."/>
            <person name="Cannon C."/>
            <person name="Castanera R."/>
            <person name="Culley D."/>
            <person name="Daum C."/>
            <person name="Ezra D."/>
            <person name="Gonzalez J."/>
            <person name="Henrissat B."/>
            <person name="Kuo A."/>
            <person name="Liang C."/>
            <person name="Lipzen A."/>
            <person name="Lutzoni F."/>
            <person name="Magnuson J."/>
            <person name="Mondo S."/>
            <person name="Nolan M."/>
            <person name="Ohm R."/>
            <person name="Pangilinan J."/>
            <person name="Park H.-J."/>
            <person name="Ramirez L."/>
            <person name="Alfaro M."/>
            <person name="Sun H."/>
            <person name="Tritt A."/>
            <person name="Yoshinaga Y."/>
            <person name="Zwiers L.-H."/>
            <person name="Turgeon B."/>
            <person name="Goodwin S."/>
            <person name="Spatafora J."/>
            <person name="Crous P."/>
            <person name="Grigoriev I."/>
        </authorList>
    </citation>
    <scope>NUCLEOTIDE SEQUENCE</scope>
    <source>
        <strain evidence="6">CBS 122681</strain>
    </source>
</reference>
<feature type="region of interest" description="Disordered" evidence="4">
    <location>
        <begin position="164"/>
        <end position="184"/>
    </location>
</feature>
<evidence type="ECO:0000259" key="5">
    <source>
        <dbReference type="PROSITE" id="PS50048"/>
    </source>
</evidence>
<proteinExistence type="predicted"/>
<dbReference type="AlphaFoldDB" id="A0A6A6TN67"/>
<evidence type="ECO:0000256" key="1">
    <source>
        <dbReference type="ARBA" id="ARBA00004123"/>
    </source>
</evidence>
<dbReference type="Pfam" id="PF00172">
    <property type="entry name" value="Zn_clus"/>
    <property type="match status" value="1"/>
</dbReference>
<dbReference type="InterPro" id="IPR007219">
    <property type="entry name" value="XnlR_reg_dom"/>
</dbReference>
<dbReference type="Gene3D" id="4.10.240.10">
    <property type="entry name" value="Zn(2)-C6 fungal-type DNA-binding domain"/>
    <property type="match status" value="1"/>
</dbReference>
<keyword evidence="3" id="KW-0539">Nucleus</keyword>
<dbReference type="SMART" id="SM00906">
    <property type="entry name" value="Fungal_trans"/>
    <property type="match status" value="1"/>
</dbReference>
<dbReference type="CDD" id="cd12148">
    <property type="entry name" value="fungal_TF_MHR"/>
    <property type="match status" value="1"/>
</dbReference>
<dbReference type="InterPro" id="IPR050613">
    <property type="entry name" value="Sec_Metabolite_Reg"/>
</dbReference>
<dbReference type="PROSITE" id="PS00463">
    <property type="entry name" value="ZN2_CY6_FUNGAL_1"/>
    <property type="match status" value="1"/>
</dbReference>
<evidence type="ECO:0000313" key="6">
    <source>
        <dbReference type="EMBL" id="KAF2661515.1"/>
    </source>
</evidence>
<dbReference type="OrthoDB" id="424974at2759"/>
<feature type="domain" description="Zn(2)-C6 fungal-type" evidence="5">
    <location>
        <begin position="21"/>
        <end position="51"/>
    </location>
</feature>
<dbReference type="GO" id="GO:0006351">
    <property type="term" value="P:DNA-templated transcription"/>
    <property type="evidence" value="ECO:0007669"/>
    <property type="project" value="InterPro"/>
</dbReference>
<keyword evidence="7" id="KW-1185">Reference proteome</keyword>
<dbReference type="InterPro" id="IPR001138">
    <property type="entry name" value="Zn2Cys6_DnaBD"/>
</dbReference>
<accession>A0A6A6TN67</accession>
<name>A0A6A6TN67_9PLEO</name>
<dbReference type="PANTHER" id="PTHR31001">
    <property type="entry name" value="UNCHARACTERIZED TRANSCRIPTIONAL REGULATORY PROTEIN"/>
    <property type="match status" value="1"/>
</dbReference>
<feature type="region of interest" description="Disordered" evidence="4">
    <location>
        <begin position="82"/>
        <end position="107"/>
    </location>
</feature>
<dbReference type="CDD" id="cd00067">
    <property type="entry name" value="GAL4"/>
    <property type="match status" value="1"/>
</dbReference>
<dbReference type="GO" id="GO:0000981">
    <property type="term" value="F:DNA-binding transcription factor activity, RNA polymerase II-specific"/>
    <property type="evidence" value="ECO:0007669"/>
    <property type="project" value="InterPro"/>
</dbReference>
<dbReference type="GO" id="GO:0008270">
    <property type="term" value="F:zinc ion binding"/>
    <property type="evidence" value="ECO:0007669"/>
    <property type="project" value="InterPro"/>
</dbReference>
<dbReference type="PROSITE" id="PS50048">
    <property type="entry name" value="ZN2_CY6_FUNGAL_2"/>
    <property type="match status" value="1"/>
</dbReference>
<gene>
    <name evidence="6" type="ORF">K491DRAFT_673823</name>
</gene>
<evidence type="ECO:0000256" key="2">
    <source>
        <dbReference type="ARBA" id="ARBA00022723"/>
    </source>
</evidence>
<keyword evidence="2" id="KW-0479">Metal-binding</keyword>
<sequence>MHEVSGLMPPLPRIPSHHRYACLKCRSRKVRCDRLTTGCANCKEVGSQCVYAARRPRTSQKVHRDVAVQRVLLPINAKVNSLRDDEVQPGTPDKLSNNTKEHDEDDEDDILLPSEMRDASFELKNDFTSADNGCLFVAQGKSRYVTGEKVEQVASLVAMLMAEPNPSQQSSGASNHSKPSNEDLAGSTILRTSSQTKTQPSYFPSPGLMVTLWEYYAVNVDAVVKIMYKPSTDELVKKASASLDKIAPPEEVLLFAIWLASVTAMSPEECLAIHGEEKWTLVRRYRKAVEHALAQANWMTTQAYAVLQALLLLIIFAPPKASRLTWILTGTCTSIAQAMGLHSDAASFGLIPVEIEVRRRMWWTLCQLDYRIADDCGLEPHIVLTADTKLPLNINDADLDRDQSVPPSEREGFTEMTFPLIRIEMAKTILEIKKAEHLDSARAQDVRESLARKQIHRYESIYLRCVSGTTGLRQLWVIGTRLLIAKLWKMTLVGFQGTNLDREQIKEQLFIYNTEILDKAHQLPNKLGPFGWSFRCKYTQWHAMVYLLMELCTRTEGPVVEHAWNVLDGVFRDLGEDGKGSLGKPDQEVNCKSALWPPLQRLLKRARTLRAQAAHKRDTQSAMYTPSTLTASDFSANTVEPIERVPQPEIFQQHEVLLGDPFFGANVGVDFSEKMNWDQLDNWVMGLYSQEGLQEGMDFDSNGSAGPLAFW</sequence>
<dbReference type="Proteomes" id="UP000799324">
    <property type="component" value="Unassembled WGS sequence"/>
</dbReference>
<organism evidence="6 7">
    <name type="scientific">Lophiostoma macrostomum CBS 122681</name>
    <dbReference type="NCBI Taxonomy" id="1314788"/>
    <lineage>
        <taxon>Eukaryota</taxon>
        <taxon>Fungi</taxon>
        <taxon>Dikarya</taxon>
        <taxon>Ascomycota</taxon>
        <taxon>Pezizomycotina</taxon>
        <taxon>Dothideomycetes</taxon>
        <taxon>Pleosporomycetidae</taxon>
        <taxon>Pleosporales</taxon>
        <taxon>Lophiostomataceae</taxon>
        <taxon>Lophiostoma</taxon>
    </lineage>
</organism>
<dbReference type="InterPro" id="IPR036864">
    <property type="entry name" value="Zn2-C6_fun-type_DNA-bd_sf"/>
</dbReference>
<dbReference type="PANTHER" id="PTHR31001:SF50">
    <property type="entry name" value="ZN(II)2CYS6 TRANSCRIPTION FACTOR (EUROFUNG)"/>
    <property type="match status" value="1"/>
</dbReference>
<evidence type="ECO:0000256" key="4">
    <source>
        <dbReference type="SAM" id="MobiDB-lite"/>
    </source>
</evidence>
<feature type="compositionally biased region" description="Polar residues" evidence="4">
    <location>
        <begin position="165"/>
        <end position="178"/>
    </location>
</feature>
<dbReference type="SUPFAM" id="SSF57701">
    <property type="entry name" value="Zn2/Cys6 DNA-binding domain"/>
    <property type="match status" value="1"/>
</dbReference>
<evidence type="ECO:0000256" key="3">
    <source>
        <dbReference type="ARBA" id="ARBA00023242"/>
    </source>
</evidence>
<dbReference type="SMART" id="SM00066">
    <property type="entry name" value="GAL4"/>
    <property type="match status" value="1"/>
</dbReference>
<dbReference type="GO" id="GO:0005634">
    <property type="term" value="C:nucleus"/>
    <property type="evidence" value="ECO:0007669"/>
    <property type="project" value="UniProtKB-SubCell"/>
</dbReference>
<dbReference type="Pfam" id="PF04082">
    <property type="entry name" value="Fungal_trans"/>
    <property type="match status" value="1"/>
</dbReference>
<comment type="subcellular location">
    <subcellularLocation>
        <location evidence="1">Nucleus</location>
    </subcellularLocation>
</comment>
<dbReference type="GO" id="GO:0003677">
    <property type="term" value="F:DNA binding"/>
    <property type="evidence" value="ECO:0007669"/>
    <property type="project" value="InterPro"/>
</dbReference>